<evidence type="ECO:0000256" key="7">
    <source>
        <dbReference type="PIRSR" id="PIRSR618044-1"/>
    </source>
</evidence>
<dbReference type="Pfam" id="PF00768">
    <property type="entry name" value="Peptidase_S11"/>
    <property type="match status" value="1"/>
</dbReference>
<evidence type="ECO:0000256" key="1">
    <source>
        <dbReference type="ARBA" id="ARBA00007164"/>
    </source>
</evidence>
<dbReference type="Proteomes" id="UP000199701">
    <property type="component" value="Unassembled WGS sequence"/>
</dbReference>
<evidence type="ECO:0000256" key="3">
    <source>
        <dbReference type="ARBA" id="ARBA00022801"/>
    </source>
</evidence>
<dbReference type="Gene3D" id="3.40.710.10">
    <property type="entry name" value="DD-peptidase/beta-lactamase superfamily"/>
    <property type="match status" value="1"/>
</dbReference>
<organism evidence="13 14">
    <name type="scientific">[Clostridium] fimetarium</name>
    <dbReference type="NCBI Taxonomy" id="99656"/>
    <lineage>
        <taxon>Bacteria</taxon>
        <taxon>Bacillati</taxon>
        <taxon>Bacillota</taxon>
        <taxon>Clostridia</taxon>
        <taxon>Lachnospirales</taxon>
        <taxon>Lachnospiraceae</taxon>
    </lineage>
</organism>
<evidence type="ECO:0000256" key="6">
    <source>
        <dbReference type="ARBA" id="ARBA00023316"/>
    </source>
</evidence>
<dbReference type="InterPro" id="IPR018044">
    <property type="entry name" value="Peptidase_S11"/>
</dbReference>
<gene>
    <name evidence="13" type="ORF">SAMN05421659_101229</name>
</gene>
<accession>A0A1I0M5R2</accession>
<dbReference type="RefSeq" id="WP_092449732.1">
    <property type="nucleotide sequence ID" value="NZ_FOJI01000001.1"/>
</dbReference>
<name>A0A1I0M5R2_9FIRM</name>
<evidence type="ECO:0000256" key="4">
    <source>
        <dbReference type="ARBA" id="ARBA00022960"/>
    </source>
</evidence>
<dbReference type="GO" id="GO:0009252">
    <property type="term" value="P:peptidoglycan biosynthetic process"/>
    <property type="evidence" value="ECO:0007669"/>
    <property type="project" value="UniProtKB-KW"/>
</dbReference>
<dbReference type="GO" id="GO:0071555">
    <property type="term" value="P:cell wall organization"/>
    <property type="evidence" value="ECO:0007669"/>
    <property type="project" value="UniProtKB-KW"/>
</dbReference>
<dbReference type="AlphaFoldDB" id="A0A1I0M5R2"/>
<dbReference type="OrthoDB" id="9791132at2"/>
<feature type="active site" description="Proton acceptor" evidence="7">
    <location>
        <position position="139"/>
    </location>
</feature>
<dbReference type="InterPro" id="IPR001967">
    <property type="entry name" value="Peptidase_S11_N"/>
</dbReference>
<protein>
    <submittedName>
        <fullName evidence="13">D-alanyl-D-alanine carboxypeptidase (Penicillin-binding protein 5/6)</fullName>
    </submittedName>
</protein>
<feature type="domain" description="Peptidase S11 D-alanyl-D-alanine carboxypeptidase A N-terminal" evidence="12">
    <location>
        <begin position="105"/>
        <end position="335"/>
    </location>
</feature>
<evidence type="ECO:0000256" key="11">
    <source>
        <dbReference type="SAM" id="Phobius"/>
    </source>
</evidence>
<dbReference type="PANTHER" id="PTHR21581">
    <property type="entry name" value="D-ALANYL-D-ALANINE CARBOXYPEPTIDASE"/>
    <property type="match status" value="1"/>
</dbReference>
<feature type="active site" description="Acyl-ester intermediate" evidence="7">
    <location>
        <position position="136"/>
    </location>
</feature>
<keyword evidence="6" id="KW-0961">Cell wall biogenesis/degradation</keyword>
<evidence type="ECO:0000256" key="8">
    <source>
        <dbReference type="PIRSR" id="PIRSR618044-2"/>
    </source>
</evidence>
<dbReference type="InterPro" id="IPR012338">
    <property type="entry name" value="Beta-lactam/transpept-like"/>
</dbReference>
<feature type="active site" evidence="7">
    <location>
        <position position="196"/>
    </location>
</feature>
<keyword evidence="11" id="KW-0472">Membrane</keyword>
<dbReference type="GO" id="GO:0009002">
    <property type="term" value="F:serine-type D-Ala-D-Ala carboxypeptidase activity"/>
    <property type="evidence" value="ECO:0007669"/>
    <property type="project" value="InterPro"/>
</dbReference>
<keyword evidence="11" id="KW-1133">Transmembrane helix</keyword>
<feature type="transmembrane region" description="Helical" evidence="11">
    <location>
        <begin position="32"/>
        <end position="50"/>
    </location>
</feature>
<keyword evidence="2" id="KW-0732">Signal</keyword>
<keyword evidence="3" id="KW-0378">Hydrolase</keyword>
<keyword evidence="10" id="KW-0175">Coiled coil</keyword>
<evidence type="ECO:0000256" key="5">
    <source>
        <dbReference type="ARBA" id="ARBA00022984"/>
    </source>
</evidence>
<dbReference type="GO" id="GO:0006508">
    <property type="term" value="P:proteolysis"/>
    <property type="evidence" value="ECO:0007669"/>
    <property type="project" value="InterPro"/>
</dbReference>
<dbReference type="STRING" id="99656.SAMN05421659_101229"/>
<evidence type="ECO:0000256" key="10">
    <source>
        <dbReference type="SAM" id="Coils"/>
    </source>
</evidence>
<keyword evidence="14" id="KW-1185">Reference proteome</keyword>
<evidence type="ECO:0000256" key="9">
    <source>
        <dbReference type="RuleBase" id="RU004016"/>
    </source>
</evidence>
<keyword evidence="5" id="KW-0573">Peptidoglycan synthesis</keyword>
<evidence type="ECO:0000313" key="14">
    <source>
        <dbReference type="Proteomes" id="UP000199701"/>
    </source>
</evidence>
<keyword evidence="4" id="KW-0133">Cell shape</keyword>
<dbReference type="GO" id="GO:0008360">
    <property type="term" value="P:regulation of cell shape"/>
    <property type="evidence" value="ECO:0007669"/>
    <property type="project" value="UniProtKB-KW"/>
</dbReference>
<feature type="coiled-coil region" evidence="10">
    <location>
        <begin position="2"/>
        <end position="29"/>
    </location>
</feature>
<evidence type="ECO:0000259" key="12">
    <source>
        <dbReference type="Pfam" id="PF00768"/>
    </source>
</evidence>
<proteinExistence type="inferred from homology"/>
<evidence type="ECO:0000256" key="2">
    <source>
        <dbReference type="ARBA" id="ARBA00022729"/>
    </source>
</evidence>
<keyword evidence="11" id="KW-0812">Transmembrane</keyword>
<feature type="binding site" evidence="8">
    <location>
        <position position="309"/>
    </location>
    <ligand>
        <name>substrate</name>
    </ligand>
</feature>
<dbReference type="PANTHER" id="PTHR21581:SF26">
    <property type="entry name" value="D-ALANYL-D-ALANINE ENDOPEPTIDASE"/>
    <property type="match status" value="1"/>
</dbReference>
<evidence type="ECO:0000313" key="13">
    <source>
        <dbReference type="EMBL" id="SEV83815.1"/>
    </source>
</evidence>
<keyword evidence="13" id="KW-0121">Carboxypeptidase</keyword>
<dbReference type="PRINTS" id="PR00725">
    <property type="entry name" value="DADACBPTASE1"/>
</dbReference>
<comment type="similarity">
    <text evidence="1 9">Belongs to the peptidase S11 family.</text>
</comment>
<dbReference type="SUPFAM" id="SSF56601">
    <property type="entry name" value="beta-lactamase/transpeptidase-like"/>
    <property type="match status" value="1"/>
</dbReference>
<dbReference type="EMBL" id="FOJI01000001">
    <property type="protein sequence ID" value="SEV83815.1"/>
    <property type="molecule type" value="Genomic_DNA"/>
</dbReference>
<reference evidence="13 14" key="1">
    <citation type="submission" date="2016-10" db="EMBL/GenBank/DDBJ databases">
        <authorList>
            <person name="de Groot N.N."/>
        </authorList>
    </citation>
    <scope>NUCLEOTIDE SEQUENCE [LARGE SCALE GENOMIC DNA]</scope>
    <source>
        <strain evidence="13 14">DSM 9179</strain>
    </source>
</reference>
<keyword evidence="13" id="KW-0645">Protease</keyword>
<sequence length="360" mass="39941">MYNNIDNSNKEATESYRRIKEKRAKQQRKMKIIKLSACIILILAVVTVVVKGTTSSNTDNIEIENIVAVDDGNVQREVVTEPQPQGKKVYPYPEIINSYMQITSATVRSPYLALLDVENNQIIAGRDCERRIYPASMTKVMTLIVAVEKLKRLDTTFTMTSDIVSSLMKQQASRAGFDPGEIVDANNLLYGLILPSGADAAVALADMIAGSEEEFVNLMNSKCEELGLKNTHFVNTSGLQDINHYTTPIEMAMIMDYAMKNEICAKILSTYQYTTTPTVQHPEGILLTSNMFSKMYGNEVQGMRIIAGKTGYTDQSGNCLVSYAEKNGRHYVVVIAGGGSAWNVIFDDFDIFKNYTPVIG</sequence>